<evidence type="ECO:0000256" key="2">
    <source>
        <dbReference type="ARBA" id="ARBA00004948"/>
    </source>
</evidence>
<evidence type="ECO:0000313" key="13">
    <source>
        <dbReference type="EMBL" id="ACX33943.1"/>
    </source>
</evidence>
<keyword evidence="8" id="KW-0784">Thiamine biosynthesis</keyword>
<evidence type="ECO:0000256" key="5">
    <source>
        <dbReference type="ARBA" id="ARBA00022679"/>
    </source>
</evidence>
<evidence type="ECO:0000256" key="4">
    <source>
        <dbReference type="ARBA" id="ARBA00011738"/>
    </source>
</evidence>
<dbReference type="EMBL" id="GQ869382">
    <property type="protein sequence ID" value="ACX33943.1"/>
    <property type="molecule type" value="Genomic_DNA"/>
</dbReference>
<keyword evidence="6" id="KW-0479">Metal-binding</keyword>
<evidence type="ECO:0000256" key="3">
    <source>
        <dbReference type="ARBA" id="ARBA00009406"/>
    </source>
</evidence>
<evidence type="ECO:0000256" key="10">
    <source>
        <dbReference type="ARBA" id="ARBA00033171"/>
    </source>
</evidence>
<sequence length="351" mass="38345">MTFHSLRRHLLVLVAAAVGLASFPGNQAGAQTKLKFVLNWKYQGPQGWFFVAEDKGYYKAEGLDVTIDQGDGSAAAVPKVASGTYDIGFGDINALIEFAAKKPQEAPLAVYVMYNRPPFTVAVKTDSPIKTPKDFEGRTLGGAANDGALKLFPALAKIAGFDASKVNITTLAPNLREQMLMRGQVDGVFGYVNTILFSAKLMGVDPGKEMRWINYGDYGMDLYSNAIIVSRKLVNENPQAVRGFLRAMNKGLVDSLKDPKASVEAVLKREPLIQLNVELERFDATIKEEMNHPEIAQIGLGDIDDARMKKGIDILVDANQLPRTPAVSEIFVRDFLPPKSERPTKLVGAKS</sequence>
<dbReference type="AlphaFoldDB" id="D3W8J4"/>
<organism evidence="13">
    <name type="scientific">uncultured prokaryote AT5</name>
    <dbReference type="NCBI Taxonomy" id="672203"/>
    <lineage>
        <taxon>unclassified sequences</taxon>
        <taxon>environmental samples</taxon>
    </lineage>
</organism>
<dbReference type="PANTHER" id="PTHR31528:SF1">
    <property type="entry name" value="4-AMINO-5-HYDROXYMETHYL-2-METHYLPYRIMIDINE PHOSPHATE SYNTHASE THI11-RELATED"/>
    <property type="match status" value="1"/>
</dbReference>
<accession>D3W8J4</accession>
<evidence type="ECO:0000256" key="11">
    <source>
        <dbReference type="ARBA" id="ARBA00048179"/>
    </source>
</evidence>
<feature type="domain" description="SsuA/THI5-like" evidence="12">
    <location>
        <begin position="49"/>
        <end position="261"/>
    </location>
</feature>
<evidence type="ECO:0000256" key="1">
    <source>
        <dbReference type="ARBA" id="ARBA00003469"/>
    </source>
</evidence>
<comment type="function">
    <text evidence="1">Responsible for the formation of the pyrimidine heterocycle in the thiamine biosynthesis pathway. Catalyzes the formation of hydroxymethylpyrimidine phosphate (HMP-P) from histidine and pyridoxal phosphate (PLP). The protein uses PLP and the active site histidine to form HMP-P, generating an inactive enzyme. The enzyme can only undergo a single turnover, which suggests it is a suicide enzyme.</text>
</comment>
<keyword evidence="9" id="KW-0408">Iron</keyword>
<dbReference type="GO" id="GO:0009228">
    <property type="term" value="P:thiamine biosynthetic process"/>
    <property type="evidence" value="ECO:0007669"/>
    <property type="project" value="UniProtKB-KW"/>
</dbReference>
<comment type="pathway">
    <text evidence="2">Cofactor biosynthesis; thiamine diphosphate biosynthesis.</text>
</comment>
<evidence type="ECO:0000259" key="12">
    <source>
        <dbReference type="Pfam" id="PF09084"/>
    </source>
</evidence>
<keyword evidence="5" id="KW-0808">Transferase</keyword>
<evidence type="ECO:0000256" key="8">
    <source>
        <dbReference type="ARBA" id="ARBA00022977"/>
    </source>
</evidence>
<dbReference type="InterPro" id="IPR015168">
    <property type="entry name" value="SsuA/THI5"/>
</dbReference>
<evidence type="ECO:0000256" key="7">
    <source>
        <dbReference type="ARBA" id="ARBA00022898"/>
    </source>
</evidence>
<reference evidence="13" key="1">
    <citation type="journal article" date="2010" name="Appl. Environ. Microbiol.">
        <title>Expanding small-molecule functional metagenomics through parallel screening of broad-host-range cosmid environmental DNA libraries in diverse proteobacteria.</title>
        <authorList>
            <person name="Craig J.W."/>
            <person name="Chang F.Y."/>
            <person name="Kim J.H."/>
            <person name="Obiajulu S.C."/>
            <person name="Brady S.F."/>
        </authorList>
    </citation>
    <scope>NUCLEOTIDE SEQUENCE</scope>
</reference>
<dbReference type="PANTHER" id="PTHR31528">
    <property type="entry name" value="4-AMINO-5-HYDROXYMETHYL-2-METHYLPYRIMIDINE PHOSPHATE SYNTHASE THI11-RELATED"/>
    <property type="match status" value="1"/>
</dbReference>
<dbReference type="GO" id="GO:0016740">
    <property type="term" value="F:transferase activity"/>
    <property type="evidence" value="ECO:0007669"/>
    <property type="project" value="UniProtKB-KW"/>
</dbReference>
<comment type="catalytic activity">
    <reaction evidence="11">
        <text>N(6)-(pyridoxal phosphate)-L-lysyl-[4-amino-5-hydroxymethyl-2-methylpyrimidine phosphate synthase] + L-histidyl-[4-amino-5-hydroxymethyl-2-methylpyrimidine phosphate synthase] + 2 Fe(3+) + 4 H2O = L-lysyl-[4-amino-5-hydroxymethyl-2-methylpyrimidine phosphate synthase] + (2S)-2-amino-5-hydroxy-4-oxopentanoyl-[4-amino-5-hydroxymethyl-2-methylpyrimidine phosphate synthase] + 4-amino-2-methyl-5-(phosphooxymethyl)pyrimidine + 3-oxopropanoate + 2 Fe(2+) + 2 H(+)</text>
        <dbReference type="Rhea" id="RHEA:65756"/>
        <dbReference type="Rhea" id="RHEA-COMP:16892"/>
        <dbReference type="Rhea" id="RHEA-COMP:16893"/>
        <dbReference type="Rhea" id="RHEA-COMP:16894"/>
        <dbReference type="Rhea" id="RHEA-COMP:16895"/>
        <dbReference type="ChEBI" id="CHEBI:15377"/>
        <dbReference type="ChEBI" id="CHEBI:15378"/>
        <dbReference type="ChEBI" id="CHEBI:29033"/>
        <dbReference type="ChEBI" id="CHEBI:29034"/>
        <dbReference type="ChEBI" id="CHEBI:29969"/>
        <dbReference type="ChEBI" id="CHEBI:29979"/>
        <dbReference type="ChEBI" id="CHEBI:33190"/>
        <dbReference type="ChEBI" id="CHEBI:58354"/>
        <dbReference type="ChEBI" id="CHEBI:143915"/>
        <dbReference type="ChEBI" id="CHEBI:157692"/>
    </reaction>
    <physiologicalReaction direction="left-to-right" evidence="11">
        <dbReference type="Rhea" id="RHEA:65757"/>
    </physiologicalReaction>
</comment>
<comment type="subunit">
    <text evidence="4">Homodimer.</text>
</comment>
<keyword evidence="7" id="KW-0663">Pyridoxal phosphate</keyword>
<dbReference type="InterPro" id="IPR027939">
    <property type="entry name" value="NMT1/THI5"/>
</dbReference>
<protein>
    <recommendedName>
        <fullName evidence="10">Thiamine pyrimidine synthase</fullName>
    </recommendedName>
</protein>
<evidence type="ECO:0000256" key="9">
    <source>
        <dbReference type="ARBA" id="ARBA00023004"/>
    </source>
</evidence>
<dbReference type="GO" id="GO:0046872">
    <property type="term" value="F:metal ion binding"/>
    <property type="evidence" value="ECO:0007669"/>
    <property type="project" value="UniProtKB-KW"/>
</dbReference>
<proteinExistence type="inferred from homology"/>
<evidence type="ECO:0000256" key="6">
    <source>
        <dbReference type="ARBA" id="ARBA00022723"/>
    </source>
</evidence>
<name>D3W8J4_9ZZZZ</name>
<dbReference type="Gene3D" id="3.40.190.10">
    <property type="entry name" value="Periplasmic binding protein-like II"/>
    <property type="match status" value="2"/>
</dbReference>
<dbReference type="SUPFAM" id="SSF53850">
    <property type="entry name" value="Periplasmic binding protein-like II"/>
    <property type="match status" value="1"/>
</dbReference>
<dbReference type="Pfam" id="PF09084">
    <property type="entry name" value="NMT1"/>
    <property type="match status" value="1"/>
</dbReference>
<comment type="similarity">
    <text evidence="3">Belongs to the NMT1/THI5 family.</text>
</comment>